<dbReference type="PANTHER" id="PTHR43818:SF10">
    <property type="entry name" value="NADH-DEPENDENT DEHYDROGENASE-RELATED"/>
    <property type="match status" value="1"/>
</dbReference>
<feature type="domain" description="Gfo/Idh/MocA-like oxidoreductase N-terminal" evidence="1">
    <location>
        <begin position="45"/>
        <end position="158"/>
    </location>
</feature>
<dbReference type="Gene3D" id="3.30.360.10">
    <property type="entry name" value="Dihydrodipicolinate Reductase, domain 2"/>
    <property type="match status" value="1"/>
</dbReference>
<dbReference type="EMBL" id="PDLO01000002">
    <property type="protein sequence ID" value="PHK98959.1"/>
    <property type="molecule type" value="Genomic_DNA"/>
</dbReference>
<gene>
    <name evidence="3" type="ORF">CGL56_05720</name>
</gene>
<dbReference type="PANTHER" id="PTHR43818">
    <property type="entry name" value="BCDNA.GH03377"/>
    <property type="match status" value="1"/>
</dbReference>
<dbReference type="InterPro" id="IPR000683">
    <property type="entry name" value="Gfo/Idh/MocA-like_OxRdtase_N"/>
</dbReference>
<dbReference type="Pfam" id="PF19051">
    <property type="entry name" value="GFO_IDH_MocA_C2"/>
    <property type="match status" value="1"/>
</dbReference>
<evidence type="ECO:0000313" key="4">
    <source>
        <dbReference type="Proteomes" id="UP000226437"/>
    </source>
</evidence>
<dbReference type="InterPro" id="IPR006311">
    <property type="entry name" value="TAT_signal"/>
</dbReference>
<dbReference type="SUPFAM" id="SSF51735">
    <property type="entry name" value="NAD(P)-binding Rossmann-fold domains"/>
    <property type="match status" value="1"/>
</dbReference>
<evidence type="ECO:0000313" key="3">
    <source>
        <dbReference type="EMBL" id="PHK98959.1"/>
    </source>
</evidence>
<proteinExistence type="predicted"/>
<feature type="domain" description="Gfo/Idh/MocA-like oxidoreductase bacterial type C-terminal" evidence="2">
    <location>
        <begin position="202"/>
        <end position="265"/>
    </location>
</feature>
<dbReference type="Pfam" id="PF01408">
    <property type="entry name" value="GFO_IDH_MocA"/>
    <property type="match status" value="1"/>
</dbReference>
<dbReference type="OrthoDB" id="726883at2"/>
<dbReference type="SUPFAM" id="SSF55347">
    <property type="entry name" value="Glyceraldehyde-3-phosphate dehydrogenase-like, C-terminal domain"/>
    <property type="match status" value="1"/>
</dbReference>
<dbReference type="PROSITE" id="PS51318">
    <property type="entry name" value="TAT"/>
    <property type="match status" value="1"/>
</dbReference>
<organism evidence="3 4">
    <name type="scientific">Neolewinella marina</name>
    <dbReference type="NCBI Taxonomy" id="438751"/>
    <lineage>
        <taxon>Bacteria</taxon>
        <taxon>Pseudomonadati</taxon>
        <taxon>Bacteroidota</taxon>
        <taxon>Saprospiria</taxon>
        <taxon>Saprospirales</taxon>
        <taxon>Lewinellaceae</taxon>
        <taxon>Neolewinella</taxon>
    </lineage>
</organism>
<sequence>MPKKTIPTNRRQFLRTAATAAAAFTIVPRHVLGGKGYKAPSDTVNIGAIGAGGKATSTLKNLASQNIVALCDVDDSRAAETRAAYPKASYTRDFRVMLEKYGKDLDAVVVTTPDHTHAIAGLAAMNLDKHVYIEKPLARTIAEVRMLTEMAKSKPHLVTQMGNQGASGEGIRRTQELYEAGLIGDVHTVYAWTNRPIWPQGGRVPQGTDPIPADFDWNLWLGPAAMRPHNNAYHPFAWRGYWDFGTGALGDMGCHIVDTPFYILDLGYPDSAEASVVQVFSQNWNPDYTPETCPPAAKIHVKFPARGEKPPVELIWTDGGILPGRPEELGVDEQMGDGGSGIIMVGDKGKLMANTYGQNPRLLPTSRMEEINVPETLPRVETSHEMDWINGIKEGYQPSSHLGKAGPLTETILMGNLAVRGYEYRFPKAGGSADEYEIRGRTRLLWDGEEMRVTNVDEMNQFVGPGEMRKF</sequence>
<comment type="caution">
    <text evidence="3">The sequence shown here is derived from an EMBL/GenBank/DDBJ whole genome shotgun (WGS) entry which is preliminary data.</text>
</comment>
<evidence type="ECO:0000259" key="1">
    <source>
        <dbReference type="Pfam" id="PF01408"/>
    </source>
</evidence>
<dbReference type="GO" id="GO:0000166">
    <property type="term" value="F:nucleotide binding"/>
    <property type="evidence" value="ECO:0007669"/>
    <property type="project" value="InterPro"/>
</dbReference>
<dbReference type="InterPro" id="IPR050463">
    <property type="entry name" value="Gfo/Idh/MocA_oxidrdct_glycsds"/>
</dbReference>
<keyword evidence="4" id="KW-1185">Reference proteome</keyword>
<reference evidence="3 4" key="1">
    <citation type="submission" date="2017-10" db="EMBL/GenBank/DDBJ databases">
        <title>The draft genome sequence of Lewinella marina KCTC 32374.</title>
        <authorList>
            <person name="Wang K."/>
        </authorList>
    </citation>
    <scope>NUCLEOTIDE SEQUENCE [LARGE SCALE GENOMIC DNA]</scope>
    <source>
        <strain evidence="3 4">MKG-38</strain>
    </source>
</reference>
<dbReference type="AlphaFoldDB" id="A0A2G0CG58"/>
<accession>A0A2G0CG58</accession>
<protein>
    <submittedName>
        <fullName evidence="3">Oxidoreductase</fullName>
    </submittedName>
</protein>
<dbReference type="RefSeq" id="WP_099105576.1">
    <property type="nucleotide sequence ID" value="NZ_JAATJF010000002.1"/>
</dbReference>
<dbReference type="InterPro" id="IPR036291">
    <property type="entry name" value="NAD(P)-bd_dom_sf"/>
</dbReference>
<name>A0A2G0CG58_9BACT</name>
<dbReference type="InterPro" id="IPR043906">
    <property type="entry name" value="Gfo/Idh/MocA_OxRdtase_bact_C"/>
</dbReference>
<dbReference type="Proteomes" id="UP000226437">
    <property type="component" value="Unassembled WGS sequence"/>
</dbReference>
<dbReference type="Gene3D" id="3.40.50.720">
    <property type="entry name" value="NAD(P)-binding Rossmann-like Domain"/>
    <property type="match status" value="1"/>
</dbReference>
<evidence type="ECO:0000259" key="2">
    <source>
        <dbReference type="Pfam" id="PF19051"/>
    </source>
</evidence>